<dbReference type="Gene3D" id="2.40.170.20">
    <property type="entry name" value="TonB-dependent receptor, beta-barrel domain"/>
    <property type="match status" value="1"/>
</dbReference>
<keyword evidence="9 11" id="KW-0472">Membrane</keyword>
<feature type="domain" description="TonB-dependent receptor plug" evidence="14">
    <location>
        <begin position="39"/>
        <end position="152"/>
    </location>
</feature>
<keyword evidence="8 12" id="KW-0798">TonB box</keyword>
<evidence type="ECO:0000313" key="16">
    <source>
        <dbReference type="Proteomes" id="UP001203058"/>
    </source>
</evidence>
<keyword evidence="4" id="KW-0410">Iron transport</keyword>
<dbReference type="InterPro" id="IPR036942">
    <property type="entry name" value="Beta-barrel_TonB_sf"/>
</dbReference>
<dbReference type="Gene3D" id="2.170.130.10">
    <property type="entry name" value="TonB-dependent receptor, plug domain"/>
    <property type="match status" value="1"/>
</dbReference>
<name>A0ABS9VJ48_9SPHN</name>
<evidence type="ECO:0000256" key="8">
    <source>
        <dbReference type="ARBA" id="ARBA00023077"/>
    </source>
</evidence>
<evidence type="ECO:0000259" key="13">
    <source>
        <dbReference type="Pfam" id="PF00593"/>
    </source>
</evidence>
<organism evidence="15 16">
    <name type="scientific">Sphingomonas telluris</name>
    <dbReference type="NCBI Taxonomy" id="2907998"/>
    <lineage>
        <taxon>Bacteria</taxon>
        <taxon>Pseudomonadati</taxon>
        <taxon>Pseudomonadota</taxon>
        <taxon>Alphaproteobacteria</taxon>
        <taxon>Sphingomonadales</taxon>
        <taxon>Sphingomonadaceae</taxon>
        <taxon>Sphingomonas</taxon>
    </lineage>
</organism>
<proteinExistence type="inferred from homology"/>
<evidence type="ECO:0000256" key="7">
    <source>
        <dbReference type="ARBA" id="ARBA00023065"/>
    </source>
</evidence>
<evidence type="ECO:0000256" key="2">
    <source>
        <dbReference type="ARBA" id="ARBA00022448"/>
    </source>
</evidence>
<keyword evidence="7" id="KW-0406">Ion transport</keyword>
<evidence type="ECO:0000256" key="4">
    <source>
        <dbReference type="ARBA" id="ARBA00022496"/>
    </source>
</evidence>
<gene>
    <name evidence="15" type="ORF">LZ016_00275</name>
</gene>
<reference evidence="15 16" key="1">
    <citation type="submission" date="2022-03" db="EMBL/GenBank/DDBJ databases">
        <authorList>
            <person name="Jo J.-H."/>
            <person name="Im W.-T."/>
        </authorList>
    </citation>
    <scope>NUCLEOTIDE SEQUENCE [LARGE SCALE GENOMIC DNA]</scope>
    <source>
        <strain evidence="15 16">SM33</strain>
    </source>
</reference>
<dbReference type="PROSITE" id="PS52016">
    <property type="entry name" value="TONB_DEPENDENT_REC_3"/>
    <property type="match status" value="1"/>
</dbReference>
<sequence length="678" mass="73657">MPALVLVAAMGLAAGQVASTDDDRVDEIIVTGERARRSLKDTSSSVAVVTQSEIEETGANRVDQILALIPNVQLLNGSSGPIIRGQDTTGALSALPAFLGGNRPRSTIVVDGRPATYNEFIFGTSPVWDVKRIEVFRSPQTTTQGQNSIAGAIFVNTNDPTFTPEYRARAIVGDYKTRQVSAVASRPVKGDDVAFRVTGDFRYARPTSKIFDWIEGADPNHDVYGLLRAKLLITPSAWRGTRATLTYAHTESKAPQVVAITAPFRHRRDVDGGYGTFRVNVDALTAEVQQDIAEDLSANFILTGADRNIRRFAPTGLGQTRNNGRDWTGEAVVNWSPEGPLQVVGGVSHTHVYLDQFINLSRLSGVLGSFRDWQDGTGIFGEATVAVAPRLTLTAGLRYQRDRQARRGALGNDAFSVPVDFVGKFDAVLPKVTLAYDLTPSFRAGVMVQKAYNPGGTTIRFDTGRPDNFEAESLWDFELFTRTELADGRLSASTNLFYYDMRNSQQSIGVLIRTPDGLPIGFANLLNIPKAHSYGFEGDLAYRATDSLTLRLAMGLLDSKVTKTDGETVDFQGHELAGSPHFSASAAVDWKPTEQVQLSAQVRHHGPFPSYPGASDPNRVPASTIVDGRAEFDTGPVSLFVQVRNFFDALGLLQVVDEGRTAYAEDPMSVSVGIESRF</sequence>
<evidence type="ECO:0000256" key="5">
    <source>
        <dbReference type="ARBA" id="ARBA00022692"/>
    </source>
</evidence>
<comment type="subcellular location">
    <subcellularLocation>
        <location evidence="1 11">Cell outer membrane</location>
        <topology evidence="1 11">Multi-pass membrane protein</topology>
    </subcellularLocation>
</comment>
<protein>
    <submittedName>
        <fullName evidence="15">TonB-dependent receptor</fullName>
    </submittedName>
</protein>
<evidence type="ECO:0000256" key="10">
    <source>
        <dbReference type="ARBA" id="ARBA00023237"/>
    </source>
</evidence>
<evidence type="ECO:0000256" key="1">
    <source>
        <dbReference type="ARBA" id="ARBA00004571"/>
    </source>
</evidence>
<evidence type="ECO:0000256" key="3">
    <source>
        <dbReference type="ARBA" id="ARBA00022452"/>
    </source>
</evidence>
<keyword evidence="6" id="KW-0408">Iron</keyword>
<feature type="domain" description="TonB-dependent receptor-like beta-barrel" evidence="13">
    <location>
        <begin position="269"/>
        <end position="645"/>
    </location>
</feature>
<dbReference type="EMBL" id="JAKZHW010000001">
    <property type="protein sequence ID" value="MCH8614544.1"/>
    <property type="molecule type" value="Genomic_DNA"/>
</dbReference>
<evidence type="ECO:0000256" key="12">
    <source>
        <dbReference type="RuleBase" id="RU003357"/>
    </source>
</evidence>
<dbReference type="InterPro" id="IPR039426">
    <property type="entry name" value="TonB-dep_rcpt-like"/>
</dbReference>
<dbReference type="PANTHER" id="PTHR32552">
    <property type="entry name" value="FERRICHROME IRON RECEPTOR-RELATED"/>
    <property type="match status" value="1"/>
</dbReference>
<keyword evidence="2 11" id="KW-0813">Transport</keyword>
<evidence type="ECO:0000259" key="14">
    <source>
        <dbReference type="Pfam" id="PF07715"/>
    </source>
</evidence>
<dbReference type="Proteomes" id="UP001203058">
    <property type="component" value="Unassembled WGS sequence"/>
</dbReference>
<comment type="similarity">
    <text evidence="11 12">Belongs to the TonB-dependent receptor family.</text>
</comment>
<evidence type="ECO:0000256" key="9">
    <source>
        <dbReference type="ARBA" id="ARBA00023136"/>
    </source>
</evidence>
<dbReference type="InterPro" id="IPR012910">
    <property type="entry name" value="Plug_dom"/>
</dbReference>
<keyword evidence="3 11" id="KW-1134">Transmembrane beta strand</keyword>
<evidence type="ECO:0000256" key="6">
    <source>
        <dbReference type="ARBA" id="ARBA00023004"/>
    </source>
</evidence>
<dbReference type="Pfam" id="PF07715">
    <property type="entry name" value="Plug"/>
    <property type="match status" value="1"/>
</dbReference>
<dbReference type="PANTHER" id="PTHR32552:SF81">
    <property type="entry name" value="TONB-DEPENDENT OUTER MEMBRANE RECEPTOR"/>
    <property type="match status" value="1"/>
</dbReference>
<dbReference type="InterPro" id="IPR000531">
    <property type="entry name" value="Beta-barrel_TonB"/>
</dbReference>
<dbReference type="RefSeq" id="WP_241444700.1">
    <property type="nucleotide sequence ID" value="NZ_JAKZHW010000001.1"/>
</dbReference>
<dbReference type="SUPFAM" id="SSF56935">
    <property type="entry name" value="Porins"/>
    <property type="match status" value="1"/>
</dbReference>
<evidence type="ECO:0000313" key="15">
    <source>
        <dbReference type="EMBL" id="MCH8614544.1"/>
    </source>
</evidence>
<dbReference type="InterPro" id="IPR037066">
    <property type="entry name" value="Plug_dom_sf"/>
</dbReference>
<keyword evidence="16" id="KW-1185">Reference proteome</keyword>
<keyword evidence="5 11" id="KW-0812">Transmembrane</keyword>
<evidence type="ECO:0000256" key="11">
    <source>
        <dbReference type="PROSITE-ProRule" id="PRU01360"/>
    </source>
</evidence>
<keyword evidence="10 11" id="KW-0998">Cell outer membrane</keyword>
<accession>A0ABS9VJ48</accession>
<keyword evidence="15" id="KW-0675">Receptor</keyword>
<dbReference type="Pfam" id="PF00593">
    <property type="entry name" value="TonB_dep_Rec_b-barrel"/>
    <property type="match status" value="1"/>
</dbReference>
<comment type="caution">
    <text evidence="15">The sequence shown here is derived from an EMBL/GenBank/DDBJ whole genome shotgun (WGS) entry which is preliminary data.</text>
</comment>